<keyword evidence="1" id="KW-1133">Transmembrane helix</keyword>
<sequence length="42" mass="4737">MNATADTNDTFNWWYLFANVGALVGLALLPYLVYIGVLIFQQ</sequence>
<evidence type="ECO:0000313" key="3">
    <source>
        <dbReference type="Proteomes" id="UP001249020"/>
    </source>
</evidence>
<dbReference type="EMBL" id="JAVRIE010000002">
    <property type="protein sequence ID" value="MDT0582358.1"/>
    <property type="molecule type" value="Genomic_DNA"/>
</dbReference>
<dbReference type="Proteomes" id="UP001249020">
    <property type="component" value="Unassembled WGS sequence"/>
</dbReference>
<dbReference type="AlphaFoldDB" id="A0AAW8R5A3"/>
<gene>
    <name evidence="2" type="ORF">RM544_07390</name>
</gene>
<evidence type="ECO:0000313" key="2">
    <source>
        <dbReference type="EMBL" id="MDT0582358.1"/>
    </source>
</evidence>
<comment type="caution">
    <text evidence="2">The sequence shown here is derived from an EMBL/GenBank/DDBJ whole genome shotgun (WGS) entry which is preliminary data.</text>
</comment>
<keyword evidence="1" id="KW-0812">Transmembrane</keyword>
<keyword evidence="3" id="KW-1185">Reference proteome</keyword>
<protein>
    <submittedName>
        <fullName evidence="2">Uncharacterized protein</fullName>
    </submittedName>
</protein>
<feature type="transmembrane region" description="Helical" evidence="1">
    <location>
        <begin position="12"/>
        <end position="40"/>
    </location>
</feature>
<dbReference type="RefSeq" id="WP_311361122.1">
    <property type="nucleotide sequence ID" value="NZ_JAVRIE010000002.1"/>
</dbReference>
<accession>A0AAW8R5A3</accession>
<reference evidence="2 3" key="1">
    <citation type="submission" date="2023-09" db="EMBL/GenBank/DDBJ databases">
        <authorList>
            <person name="Rey-Velasco X."/>
        </authorList>
    </citation>
    <scope>NUCLEOTIDE SEQUENCE [LARGE SCALE GENOMIC DNA]</scope>
    <source>
        <strain evidence="2 3">W409</strain>
    </source>
</reference>
<evidence type="ECO:0000256" key="1">
    <source>
        <dbReference type="SAM" id="Phobius"/>
    </source>
</evidence>
<name>A0AAW8R5A3_9ALTE</name>
<proteinExistence type="predicted"/>
<keyword evidence="1" id="KW-0472">Membrane</keyword>
<organism evidence="2 3">
    <name type="scientific">Brumicola blandensis</name>
    <dbReference type="NCBI Taxonomy" id="3075611"/>
    <lineage>
        <taxon>Bacteria</taxon>
        <taxon>Pseudomonadati</taxon>
        <taxon>Pseudomonadota</taxon>
        <taxon>Gammaproteobacteria</taxon>
        <taxon>Alteromonadales</taxon>
        <taxon>Alteromonadaceae</taxon>
        <taxon>Brumicola</taxon>
    </lineage>
</organism>